<dbReference type="InterPro" id="IPR002347">
    <property type="entry name" value="SDR_fam"/>
</dbReference>
<keyword evidence="5 8" id="KW-0560">Oxidoreductase</keyword>
<evidence type="ECO:0000256" key="2">
    <source>
        <dbReference type="ARBA" id="ARBA00006484"/>
    </source>
</evidence>
<keyword evidence="11" id="KW-1185">Reference proteome</keyword>
<comment type="catalytic activity">
    <reaction evidence="7 8">
        <text>a (3R)-hydroxyacyl-[ACP] + NADP(+) = a 3-oxoacyl-[ACP] + NADPH + H(+)</text>
        <dbReference type="Rhea" id="RHEA:17397"/>
        <dbReference type="Rhea" id="RHEA-COMP:9916"/>
        <dbReference type="Rhea" id="RHEA-COMP:9945"/>
        <dbReference type="ChEBI" id="CHEBI:15378"/>
        <dbReference type="ChEBI" id="CHEBI:57783"/>
        <dbReference type="ChEBI" id="CHEBI:58349"/>
        <dbReference type="ChEBI" id="CHEBI:78776"/>
        <dbReference type="ChEBI" id="CHEBI:78827"/>
        <dbReference type="EC" id="1.1.1.100"/>
    </reaction>
</comment>
<evidence type="ECO:0000256" key="8">
    <source>
        <dbReference type="RuleBase" id="RU366074"/>
    </source>
</evidence>
<evidence type="ECO:0000256" key="7">
    <source>
        <dbReference type="ARBA" id="ARBA00048508"/>
    </source>
</evidence>
<dbReference type="InterPro" id="IPR036291">
    <property type="entry name" value="NAD(P)-bd_dom_sf"/>
</dbReference>
<dbReference type="InterPro" id="IPR057326">
    <property type="entry name" value="KR_dom"/>
</dbReference>
<keyword evidence="4 8" id="KW-0276">Fatty acid metabolism</keyword>
<dbReference type="EC" id="1.1.1.100" evidence="3 8"/>
<protein>
    <recommendedName>
        <fullName evidence="3 8">3-oxoacyl-[acyl-carrier-protein] reductase</fullName>
        <ecNumber evidence="3 8">1.1.1.100</ecNumber>
    </recommendedName>
</protein>
<dbReference type="Proteomes" id="UP001596500">
    <property type="component" value="Unassembled WGS sequence"/>
</dbReference>
<evidence type="ECO:0000313" key="10">
    <source>
        <dbReference type="EMBL" id="MFC7440514.1"/>
    </source>
</evidence>
<sequence>MSDPQHVLVTGGARGIGRGIVEDLASRGIKVTFLYRGSQELAERLVAGLHEQGGDVSAYPCDVRRSDAVKEAIATILDREGPVDGLVNNAGITRDALLFMMKDENWADVIETNLYGVYHVTRHLISHFLRRKQGRVVNITSVAGLVGIMGQTNYCASKAGIIGFTKSLALEVAKQGITVNAVAPGYIDTEMVANLPEAKREELLKRVPMGRIGTVRDVAGVVRFLLGDESRYMTGQVITLDGGLTV</sequence>
<keyword evidence="8" id="KW-0444">Lipid biosynthesis</keyword>
<dbReference type="SMART" id="SM00822">
    <property type="entry name" value="PKS_KR"/>
    <property type="match status" value="1"/>
</dbReference>
<evidence type="ECO:0000256" key="5">
    <source>
        <dbReference type="ARBA" id="ARBA00023002"/>
    </source>
</evidence>
<evidence type="ECO:0000256" key="6">
    <source>
        <dbReference type="ARBA" id="ARBA00023160"/>
    </source>
</evidence>
<comment type="caution">
    <text evidence="10">The sequence shown here is derived from an EMBL/GenBank/DDBJ whole genome shotgun (WGS) entry which is preliminary data.</text>
</comment>
<keyword evidence="8" id="KW-0521">NADP</keyword>
<dbReference type="InterPro" id="IPR020904">
    <property type="entry name" value="Sc_DH/Rdtase_CS"/>
</dbReference>
<dbReference type="PRINTS" id="PR00080">
    <property type="entry name" value="SDRFAMILY"/>
</dbReference>
<proteinExistence type="inferred from homology"/>
<dbReference type="InterPro" id="IPR011284">
    <property type="entry name" value="3oxo_ACP_reduc"/>
</dbReference>
<feature type="domain" description="Ketoreductase" evidence="9">
    <location>
        <begin position="5"/>
        <end position="190"/>
    </location>
</feature>
<evidence type="ECO:0000256" key="4">
    <source>
        <dbReference type="ARBA" id="ARBA00022832"/>
    </source>
</evidence>
<dbReference type="RefSeq" id="WP_379863795.1">
    <property type="nucleotide sequence ID" value="NZ_JBHTBW010000013.1"/>
</dbReference>
<dbReference type="PROSITE" id="PS00061">
    <property type="entry name" value="ADH_SHORT"/>
    <property type="match status" value="1"/>
</dbReference>
<dbReference type="PANTHER" id="PTHR42879:SF2">
    <property type="entry name" value="3-OXOACYL-[ACYL-CARRIER-PROTEIN] REDUCTASE FABG"/>
    <property type="match status" value="1"/>
</dbReference>
<reference evidence="11" key="1">
    <citation type="journal article" date="2019" name="Int. J. Syst. Evol. Microbiol.">
        <title>The Global Catalogue of Microorganisms (GCM) 10K type strain sequencing project: providing services to taxonomists for standard genome sequencing and annotation.</title>
        <authorList>
            <consortium name="The Broad Institute Genomics Platform"/>
            <consortium name="The Broad Institute Genome Sequencing Center for Infectious Disease"/>
            <person name="Wu L."/>
            <person name="Ma J."/>
        </authorList>
    </citation>
    <scope>NUCLEOTIDE SEQUENCE [LARGE SCALE GENOMIC DNA]</scope>
    <source>
        <strain evidence="11">CGMCC 1.12942</strain>
    </source>
</reference>
<evidence type="ECO:0000256" key="3">
    <source>
        <dbReference type="ARBA" id="ARBA00012948"/>
    </source>
</evidence>
<dbReference type="NCBIfam" id="TIGR01830">
    <property type="entry name" value="3oxo_ACP_reduc"/>
    <property type="match status" value="1"/>
</dbReference>
<dbReference type="SUPFAM" id="SSF51735">
    <property type="entry name" value="NAD(P)-binding Rossmann-fold domains"/>
    <property type="match status" value="1"/>
</dbReference>
<dbReference type="PANTHER" id="PTHR42879">
    <property type="entry name" value="3-OXOACYL-(ACYL-CARRIER-PROTEIN) REDUCTASE"/>
    <property type="match status" value="1"/>
</dbReference>
<dbReference type="InterPro" id="IPR050259">
    <property type="entry name" value="SDR"/>
</dbReference>
<keyword evidence="6 8" id="KW-0275">Fatty acid biosynthesis</keyword>
<comment type="subunit">
    <text evidence="8">Homotetramer.</text>
</comment>
<dbReference type="GO" id="GO:0004316">
    <property type="term" value="F:3-oxoacyl-[acyl-carrier-protein] reductase (NADPH) activity"/>
    <property type="evidence" value="ECO:0007669"/>
    <property type="project" value="UniProtKB-EC"/>
</dbReference>
<evidence type="ECO:0000259" key="9">
    <source>
        <dbReference type="SMART" id="SM00822"/>
    </source>
</evidence>
<dbReference type="PRINTS" id="PR00081">
    <property type="entry name" value="GDHRDH"/>
</dbReference>
<evidence type="ECO:0000256" key="1">
    <source>
        <dbReference type="ARBA" id="ARBA00005194"/>
    </source>
</evidence>
<organism evidence="10 11">
    <name type="scientific">Laceyella putida</name>
    <dbReference type="NCBI Taxonomy" id="110101"/>
    <lineage>
        <taxon>Bacteria</taxon>
        <taxon>Bacillati</taxon>
        <taxon>Bacillota</taxon>
        <taxon>Bacilli</taxon>
        <taxon>Bacillales</taxon>
        <taxon>Thermoactinomycetaceae</taxon>
        <taxon>Laceyella</taxon>
    </lineage>
</organism>
<name>A0ABW2RHL2_9BACL</name>
<dbReference type="Pfam" id="PF13561">
    <property type="entry name" value="adh_short_C2"/>
    <property type="match status" value="1"/>
</dbReference>
<accession>A0ABW2RHL2</accession>
<dbReference type="EMBL" id="JBHTBW010000013">
    <property type="protein sequence ID" value="MFC7440514.1"/>
    <property type="molecule type" value="Genomic_DNA"/>
</dbReference>
<dbReference type="Gene3D" id="3.40.50.720">
    <property type="entry name" value="NAD(P)-binding Rossmann-like Domain"/>
    <property type="match status" value="1"/>
</dbReference>
<dbReference type="NCBIfam" id="NF009466">
    <property type="entry name" value="PRK12826.1-2"/>
    <property type="match status" value="1"/>
</dbReference>
<keyword evidence="8" id="KW-0443">Lipid metabolism</keyword>
<evidence type="ECO:0000313" key="11">
    <source>
        <dbReference type="Proteomes" id="UP001596500"/>
    </source>
</evidence>
<gene>
    <name evidence="10" type="primary">fabG</name>
    <name evidence="10" type="ORF">ACFQNG_05040</name>
</gene>
<comment type="pathway">
    <text evidence="1 8">Lipid metabolism; fatty acid biosynthesis.</text>
</comment>
<comment type="function">
    <text evidence="8">Catalyzes the NADPH-dependent reduction of beta-ketoacyl-ACP substrates to beta-hydroxyacyl-ACP products, the first reductive step in the elongation cycle of fatty acid biosynthesis.</text>
</comment>
<comment type="similarity">
    <text evidence="2 8">Belongs to the short-chain dehydrogenases/reductases (SDR) family.</text>
</comment>